<name>A0A4Z1J7G5_9HELO</name>
<gene>
    <name evidence="2" type="ORF">BOTNAR_0009g00280</name>
</gene>
<evidence type="ECO:0008006" key="4">
    <source>
        <dbReference type="Google" id="ProtNLM"/>
    </source>
</evidence>
<feature type="region of interest" description="Disordered" evidence="1">
    <location>
        <begin position="1"/>
        <end position="21"/>
    </location>
</feature>
<evidence type="ECO:0000256" key="1">
    <source>
        <dbReference type="SAM" id="MobiDB-lite"/>
    </source>
</evidence>
<sequence>MSESKVGDISNSEPTGLSSPGATFEKMKDLLKAKDDTSRFVGLALLKSVLDNEQQLVKNTERLQTLWESISSKFLDRLLRAQFVGKIDKAQAKDMVDLAVAVLHTFSILLPEDVRRGTQLMGRTGPLVKALIQSSPETTQLILQTLLTIVSQVEGSLELLKVDDISSLTEIAPQYPLVLDILSYTWANGSTIDVQAVYESINRVIPNLLLVFKGTDAVTFLSFIASFIPKLSSEALPRNPKWLKSVIFLLRELVNRKPTLAGRVAYTQAAAALLQAYPVTCPSLLFNDESLHTSNKNDSNSKPFSYLFVNLLLIDLRSSFPSLLAKLNNSDYSSISQRLAAAFDVLSSFIGYLVRSLDEENSKSFTMPPDLMLKLRKDIAETISLAIEYLRDRWDASIAGASGLHPSARAGTAATSEGTRLTLTWDSIQDKVTVDPLILASIRALAIWIREDENENLRKESAGMMDMFIELYKISGMDEPDFRYPILLALEGIMTTEDGVEAFLNQDGWQVVSEDLFHILSHIGDTASLTNSQSSITAEAARGLQIVRILLTVIDEESTSYIKQEWLTLISTTSTMNLPASSSSSVVIELHIAMLQLSTALLSKAGEGMRKCYATDQKAQRKMAEELEVIVGKMRDKQEADEFKELLSDVMLDLENLGVGR</sequence>
<dbReference type="InterPro" id="IPR016024">
    <property type="entry name" value="ARM-type_fold"/>
</dbReference>
<dbReference type="OrthoDB" id="8962942at2759"/>
<reference evidence="2 3" key="1">
    <citation type="submission" date="2017-12" db="EMBL/GenBank/DDBJ databases">
        <title>Comparative genomics of Botrytis spp.</title>
        <authorList>
            <person name="Valero-Jimenez C.A."/>
            <person name="Tapia P."/>
            <person name="Veloso J."/>
            <person name="Silva-Moreno E."/>
            <person name="Staats M."/>
            <person name="Valdes J.H."/>
            <person name="Van Kan J.A.L."/>
        </authorList>
    </citation>
    <scope>NUCLEOTIDE SEQUENCE [LARGE SCALE GENOMIC DNA]</scope>
    <source>
        <strain evidence="2 3">MUCL2120</strain>
    </source>
</reference>
<dbReference type="PANTHER" id="PTHR13109:SF7">
    <property type="entry name" value="NEUROCHONDRIN"/>
    <property type="match status" value="1"/>
</dbReference>
<organism evidence="2 3">
    <name type="scientific">Botryotinia narcissicola</name>
    <dbReference type="NCBI Taxonomy" id="278944"/>
    <lineage>
        <taxon>Eukaryota</taxon>
        <taxon>Fungi</taxon>
        <taxon>Dikarya</taxon>
        <taxon>Ascomycota</taxon>
        <taxon>Pezizomycotina</taxon>
        <taxon>Leotiomycetes</taxon>
        <taxon>Helotiales</taxon>
        <taxon>Sclerotiniaceae</taxon>
        <taxon>Botryotinia</taxon>
    </lineage>
</organism>
<dbReference type="Pfam" id="PF05536">
    <property type="entry name" value="Neurochondrin"/>
    <property type="match status" value="1"/>
</dbReference>
<proteinExistence type="predicted"/>
<accession>A0A4Z1J7G5</accession>
<dbReference type="EMBL" id="PQXJ01000009">
    <property type="protein sequence ID" value="TGO69581.1"/>
    <property type="molecule type" value="Genomic_DNA"/>
</dbReference>
<dbReference type="Proteomes" id="UP000297452">
    <property type="component" value="Unassembled WGS sequence"/>
</dbReference>
<evidence type="ECO:0000313" key="2">
    <source>
        <dbReference type="EMBL" id="TGO69581.1"/>
    </source>
</evidence>
<protein>
    <recommendedName>
        <fullName evidence="4">DUF1941 family protein</fullName>
    </recommendedName>
</protein>
<dbReference type="AlphaFoldDB" id="A0A4Z1J7G5"/>
<comment type="caution">
    <text evidence="2">The sequence shown here is derived from an EMBL/GenBank/DDBJ whole genome shotgun (WGS) entry which is preliminary data.</text>
</comment>
<keyword evidence="3" id="KW-1185">Reference proteome</keyword>
<dbReference type="PANTHER" id="PTHR13109">
    <property type="entry name" value="NEUROCHONDRIN"/>
    <property type="match status" value="1"/>
</dbReference>
<evidence type="ECO:0000313" key="3">
    <source>
        <dbReference type="Proteomes" id="UP000297452"/>
    </source>
</evidence>
<dbReference type="SUPFAM" id="SSF48371">
    <property type="entry name" value="ARM repeat"/>
    <property type="match status" value="1"/>
</dbReference>
<dbReference type="InterPro" id="IPR008709">
    <property type="entry name" value="Neurochondrin"/>
</dbReference>